<keyword evidence="8 15" id="KW-0812">Transmembrane</keyword>
<dbReference type="Pfam" id="PF02518">
    <property type="entry name" value="HATPase_c"/>
    <property type="match status" value="1"/>
</dbReference>
<dbReference type="SUPFAM" id="SSF47384">
    <property type="entry name" value="Homodimeric domain of signal transducing histidine kinase"/>
    <property type="match status" value="1"/>
</dbReference>
<evidence type="ECO:0000256" key="1">
    <source>
        <dbReference type="ARBA" id="ARBA00000085"/>
    </source>
</evidence>
<dbReference type="InterPro" id="IPR041610">
    <property type="entry name" value="ArlS_N"/>
</dbReference>
<organism evidence="18 19">
    <name type="scientific">Lentibacillus kimchii</name>
    <dbReference type="NCBI Taxonomy" id="1542911"/>
    <lineage>
        <taxon>Bacteria</taxon>
        <taxon>Bacillati</taxon>
        <taxon>Bacillota</taxon>
        <taxon>Bacilli</taxon>
        <taxon>Bacillales</taxon>
        <taxon>Bacillaceae</taxon>
        <taxon>Lentibacillus</taxon>
    </lineage>
</organism>
<dbReference type="RefSeq" id="WP_382359276.1">
    <property type="nucleotide sequence ID" value="NZ_JBHTGR010000035.1"/>
</dbReference>
<evidence type="ECO:0000256" key="5">
    <source>
        <dbReference type="ARBA" id="ARBA00022475"/>
    </source>
</evidence>
<dbReference type="PROSITE" id="PS50109">
    <property type="entry name" value="HIS_KIN"/>
    <property type="match status" value="1"/>
</dbReference>
<reference evidence="19" key="1">
    <citation type="journal article" date="2019" name="Int. J. Syst. Evol. Microbiol.">
        <title>The Global Catalogue of Microorganisms (GCM) 10K type strain sequencing project: providing services to taxonomists for standard genome sequencing and annotation.</title>
        <authorList>
            <consortium name="The Broad Institute Genomics Platform"/>
            <consortium name="The Broad Institute Genome Sequencing Center for Infectious Disease"/>
            <person name="Wu L."/>
            <person name="Ma J."/>
        </authorList>
    </citation>
    <scope>NUCLEOTIDE SEQUENCE [LARGE SCALE GENOMIC DNA]</scope>
    <source>
        <strain evidence="19">JCM 30234</strain>
    </source>
</reference>
<dbReference type="CDD" id="cd06225">
    <property type="entry name" value="HAMP"/>
    <property type="match status" value="1"/>
</dbReference>
<accession>A0ABW2UY73</accession>
<proteinExistence type="predicted"/>
<dbReference type="Gene3D" id="6.10.340.10">
    <property type="match status" value="1"/>
</dbReference>
<evidence type="ECO:0000256" key="9">
    <source>
        <dbReference type="ARBA" id="ARBA00022741"/>
    </source>
</evidence>
<evidence type="ECO:0000256" key="8">
    <source>
        <dbReference type="ARBA" id="ARBA00022692"/>
    </source>
</evidence>
<keyword evidence="13" id="KW-0902">Two-component regulatory system</keyword>
<comment type="subcellular location">
    <subcellularLocation>
        <location evidence="2">Cell membrane</location>
        <topology evidence="2">Multi-pass membrane protein</topology>
    </subcellularLocation>
</comment>
<keyword evidence="14 15" id="KW-0472">Membrane</keyword>
<dbReference type="SMART" id="SM00387">
    <property type="entry name" value="HATPase_c"/>
    <property type="match status" value="1"/>
</dbReference>
<dbReference type="InterPro" id="IPR005467">
    <property type="entry name" value="His_kinase_dom"/>
</dbReference>
<dbReference type="InterPro" id="IPR050398">
    <property type="entry name" value="HssS/ArlS-like"/>
</dbReference>
<dbReference type="Proteomes" id="UP001596620">
    <property type="component" value="Unassembled WGS sequence"/>
</dbReference>
<feature type="transmembrane region" description="Helical" evidence="15">
    <location>
        <begin position="152"/>
        <end position="175"/>
    </location>
</feature>
<dbReference type="GO" id="GO:0005524">
    <property type="term" value="F:ATP binding"/>
    <property type="evidence" value="ECO:0007669"/>
    <property type="project" value="UniProtKB-KW"/>
</dbReference>
<keyword evidence="9" id="KW-0547">Nucleotide-binding</keyword>
<dbReference type="Pfam" id="PF00512">
    <property type="entry name" value="HisKA"/>
    <property type="match status" value="1"/>
</dbReference>
<keyword evidence="6" id="KW-0597">Phosphoprotein</keyword>
<dbReference type="PRINTS" id="PR00344">
    <property type="entry name" value="BCTRLSENSOR"/>
</dbReference>
<dbReference type="PROSITE" id="PS50885">
    <property type="entry name" value="HAMP"/>
    <property type="match status" value="1"/>
</dbReference>
<dbReference type="InterPro" id="IPR003594">
    <property type="entry name" value="HATPase_dom"/>
</dbReference>
<evidence type="ECO:0000256" key="11">
    <source>
        <dbReference type="ARBA" id="ARBA00022840"/>
    </source>
</evidence>
<keyword evidence="7" id="KW-0808">Transferase</keyword>
<evidence type="ECO:0000256" key="2">
    <source>
        <dbReference type="ARBA" id="ARBA00004651"/>
    </source>
</evidence>
<dbReference type="Gene3D" id="3.30.565.10">
    <property type="entry name" value="Histidine kinase-like ATPase, C-terminal domain"/>
    <property type="match status" value="1"/>
</dbReference>
<name>A0ABW2UY73_9BACI</name>
<dbReference type="SUPFAM" id="SSF55874">
    <property type="entry name" value="ATPase domain of HSP90 chaperone/DNA topoisomerase II/histidine kinase"/>
    <property type="match status" value="1"/>
</dbReference>
<dbReference type="PANTHER" id="PTHR45528">
    <property type="entry name" value="SENSOR HISTIDINE KINASE CPXA"/>
    <property type="match status" value="1"/>
</dbReference>
<dbReference type="InterPro" id="IPR003660">
    <property type="entry name" value="HAMP_dom"/>
</dbReference>
<evidence type="ECO:0000313" key="19">
    <source>
        <dbReference type="Proteomes" id="UP001596620"/>
    </source>
</evidence>
<protein>
    <recommendedName>
        <fullName evidence="4">Signal transduction histidine-protein kinase ArlS</fullName>
        <ecNumber evidence="3">2.7.13.3</ecNumber>
    </recommendedName>
</protein>
<dbReference type="InterPro" id="IPR004358">
    <property type="entry name" value="Sig_transdc_His_kin-like_C"/>
</dbReference>
<dbReference type="Pfam" id="PF00672">
    <property type="entry name" value="HAMP"/>
    <property type="match status" value="1"/>
</dbReference>
<evidence type="ECO:0000256" key="12">
    <source>
        <dbReference type="ARBA" id="ARBA00022989"/>
    </source>
</evidence>
<comment type="catalytic activity">
    <reaction evidence="1">
        <text>ATP + protein L-histidine = ADP + protein N-phospho-L-histidine.</text>
        <dbReference type="EC" id="2.7.13.3"/>
    </reaction>
</comment>
<evidence type="ECO:0000256" key="13">
    <source>
        <dbReference type="ARBA" id="ARBA00023012"/>
    </source>
</evidence>
<dbReference type="InterPro" id="IPR036890">
    <property type="entry name" value="HATPase_C_sf"/>
</dbReference>
<dbReference type="SMART" id="SM00388">
    <property type="entry name" value="HisKA"/>
    <property type="match status" value="1"/>
</dbReference>
<keyword evidence="12 15" id="KW-1133">Transmembrane helix</keyword>
<keyword evidence="11 18" id="KW-0067">ATP-binding</keyword>
<keyword evidence="5" id="KW-1003">Cell membrane</keyword>
<dbReference type="SUPFAM" id="SSF158472">
    <property type="entry name" value="HAMP domain-like"/>
    <property type="match status" value="1"/>
</dbReference>
<evidence type="ECO:0000259" key="16">
    <source>
        <dbReference type="PROSITE" id="PS50109"/>
    </source>
</evidence>
<evidence type="ECO:0000256" key="14">
    <source>
        <dbReference type="ARBA" id="ARBA00023136"/>
    </source>
</evidence>
<dbReference type="InterPro" id="IPR036097">
    <property type="entry name" value="HisK_dim/P_sf"/>
</dbReference>
<evidence type="ECO:0000256" key="7">
    <source>
        <dbReference type="ARBA" id="ARBA00022679"/>
    </source>
</evidence>
<gene>
    <name evidence="18" type="ORF">ACFQU8_09695</name>
</gene>
<dbReference type="InterPro" id="IPR003661">
    <property type="entry name" value="HisK_dim/P_dom"/>
</dbReference>
<feature type="domain" description="Histidine kinase" evidence="16">
    <location>
        <begin position="237"/>
        <end position="453"/>
    </location>
</feature>
<evidence type="ECO:0000256" key="10">
    <source>
        <dbReference type="ARBA" id="ARBA00022777"/>
    </source>
</evidence>
<evidence type="ECO:0000313" key="18">
    <source>
        <dbReference type="EMBL" id="MFC7747500.1"/>
    </source>
</evidence>
<dbReference type="Gene3D" id="1.10.287.130">
    <property type="match status" value="1"/>
</dbReference>
<dbReference type="EMBL" id="JBHTGR010000035">
    <property type="protein sequence ID" value="MFC7747500.1"/>
    <property type="molecule type" value="Genomic_DNA"/>
</dbReference>
<dbReference type="CDD" id="cd00075">
    <property type="entry name" value="HATPase"/>
    <property type="match status" value="1"/>
</dbReference>
<evidence type="ECO:0000256" key="6">
    <source>
        <dbReference type="ARBA" id="ARBA00022553"/>
    </source>
</evidence>
<keyword evidence="10" id="KW-0418">Kinase</keyword>
<evidence type="ECO:0000256" key="4">
    <source>
        <dbReference type="ARBA" id="ARBA00015735"/>
    </source>
</evidence>
<evidence type="ECO:0000256" key="15">
    <source>
        <dbReference type="SAM" id="Phobius"/>
    </source>
</evidence>
<dbReference type="EC" id="2.7.13.3" evidence="3"/>
<sequence length="453" mass="51811">MRIKWKLTLWATFLILFLFLAYSLSQYVVIQNWAANQETKTVQKTMKEVTAYIDEMPSEQAISESASYLEVLNEDDQTIRLINDNDKTVVTIADDADELRPPKHVTEKNLVKANQEDDPLLIYKTPVETGEFSGTVEITRDIEDYESLFEQIGMVVIIAGLAAVVLSFIGGRFISSQLLKPINSMISTMKKVKENGLKERMPIKQKQDEMAELGMMFNELMDNLETSFQQQQQFVEDASHELKTPLTIIHGHLSLIQRWGKDNPEVLERSIQLSVNETDRLTHLVSELLTLTKGQNDSSDVSHMESSQVKQKLEMLIENYQLIHREFEIRPHLDFDTGVTLKMSQNHFERMMIILLDNAITYSEDDKVIDVRARQTAEQLTIDVTDFGTGIPEAEIPFVFRRFYRVDKSRSRKHGGNGLGLAIVMDLVAMYNGTIDIDSRYGEWTTVTVTFPG</sequence>
<dbReference type="Pfam" id="PF18719">
    <property type="entry name" value="ArlS_N"/>
    <property type="match status" value="1"/>
</dbReference>
<feature type="domain" description="HAMP" evidence="17">
    <location>
        <begin position="176"/>
        <end position="229"/>
    </location>
</feature>
<dbReference type="PANTHER" id="PTHR45528:SF12">
    <property type="entry name" value="SENSOR HISTIDINE KINASE ARSS"/>
    <property type="match status" value="1"/>
</dbReference>
<evidence type="ECO:0000256" key="3">
    <source>
        <dbReference type="ARBA" id="ARBA00012438"/>
    </source>
</evidence>
<dbReference type="CDD" id="cd00082">
    <property type="entry name" value="HisKA"/>
    <property type="match status" value="1"/>
</dbReference>
<dbReference type="SMART" id="SM00304">
    <property type="entry name" value="HAMP"/>
    <property type="match status" value="1"/>
</dbReference>
<evidence type="ECO:0000259" key="17">
    <source>
        <dbReference type="PROSITE" id="PS50885"/>
    </source>
</evidence>
<comment type="caution">
    <text evidence="18">The sequence shown here is derived from an EMBL/GenBank/DDBJ whole genome shotgun (WGS) entry which is preliminary data.</text>
</comment>
<keyword evidence="19" id="KW-1185">Reference proteome</keyword>